<feature type="domain" description="Glycosyl transferase family 1" evidence="2">
    <location>
        <begin position="226"/>
        <end position="379"/>
    </location>
</feature>
<gene>
    <name evidence="3" type="ORF">SAMN04488135_1275</name>
</gene>
<evidence type="ECO:0000256" key="1">
    <source>
        <dbReference type="ARBA" id="ARBA00022679"/>
    </source>
</evidence>
<keyword evidence="4" id="KW-1185">Reference proteome</keyword>
<evidence type="ECO:0000313" key="4">
    <source>
        <dbReference type="Proteomes" id="UP000184226"/>
    </source>
</evidence>
<accession>A0A1M6BK69</accession>
<dbReference type="Proteomes" id="UP000184226">
    <property type="component" value="Unassembled WGS sequence"/>
</dbReference>
<organism evidence="3 4">
    <name type="scientific">Pollutimonas bauzanensis</name>
    <dbReference type="NCBI Taxonomy" id="658167"/>
    <lineage>
        <taxon>Bacteria</taxon>
        <taxon>Pseudomonadati</taxon>
        <taxon>Pseudomonadota</taxon>
        <taxon>Betaproteobacteria</taxon>
        <taxon>Burkholderiales</taxon>
        <taxon>Alcaligenaceae</taxon>
        <taxon>Pollutimonas</taxon>
    </lineage>
</organism>
<dbReference type="CDD" id="cd03809">
    <property type="entry name" value="GT4_MtfB-like"/>
    <property type="match status" value="1"/>
</dbReference>
<dbReference type="PANTHER" id="PTHR46401:SF2">
    <property type="entry name" value="GLYCOSYLTRANSFERASE WBBK-RELATED"/>
    <property type="match status" value="1"/>
</dbReference>
<dbReference type="CDD" id="cd03801">
    <property type="entry name" value="GT4_PimA-like"/>
    <property type="match status" value="1"/>
</dbReference>
<dbReference type="AlphaFoldDB" id="A0A1M6BK69"/>
<name>A0A1M6BK69_9BURK</name>
<dbReference type="RefSeq" id="WP_143161144.1">
    <property type="nucleotide sequence ID" value="NZ_FQXE01000027.1"/>
</dbReference>
<proteinExistence type="predicted"/>
<feature type="domain" description="Glycosyl transferase family 1" evidence="2">
    <location>
        <begin position="623"/>
        <end position="792"/>
    </location>
</feature>
<dbReference type="Gene3D" id="3.40.50.2000">
    <property type="entry name" value="Glycogen Phosphorylase B"/>
    <property type="match status" value="3"/>
</dbReference>
<sequence>MRIVIDLQGAQSSGSRNRGIGRYSLSLVQAIARNCGEHDIVLALNGAFPDAVESIQQAFQGLLPAKNIHVWYAPDSTSYANVNNSWRRQSSELLRESFLASLDPSVILVTSLFEGLGDDAVSSIGRLNDGVHTAVILYDLIPFINRDLYLSDARAASWYDEKVNYLLKSGLMLAISESSRQEAVEHLGASACDVVNISTACDPQFGVKFYDREQRTSLYTSYGISRPYVMYTGGIDHRKNIEGLIRAYSRLPLPLRQSHQLALICAINPDQRIRLEKYAEKCGLSHEELVLTGYVPEEDLVALYNLCKVFVFPSWHEGFGLPALEAMACGKAVIAAKTSSLPEVLGCEAALFDPFDDASVAGKLEQVLVDDEFRNQLEHHGLRQAKQFSWDKSAKAAISALEAFVERSSNIETASDKLLKRPRLAYVSPLPPLRSGISDYSAELLPELARYYEIDVIVMQDSVTVPWILSNCSIRTVDWFRFHADEYDRVLYHFGNSEFHQHMFSLLESIPGVVVLHDFFLSGIVSYMDFHGSEPGGWASALYEGHGYLALKERFTAANIEDVKWKYPCNARVLQNSRGIIVHSENSRRLARRWYPAQDERQWECIPLLRLPTTINESIKIRAREALGFQHEDFIVCSFGLLGPSKLNQRLLDGWLASPLATDEKCVLIFVGENEGGEYGRQLSESIAESNTENRIRITGWTDTEVFHQYLAAADVAVQLRTLSRGETSAAVLDCMNYGLATVANANGSMADLPDDGIWKLPDHFSDKQLINALTLLRQNVDQRLKLGRRAQDIVHTQHAPEICSYRYYAAIERFYNESSYSIPTLIEAIAQLELAVSDSSDLMAIAAAIDRSIEPKLKQRQLLVDISEFIQCENKSEISSDLLALLHEWLLLPPKGFRVEPVYFDTQRQSYRYARKLTLELLECSSDMLIDEPISYYMNDVFLGGRSVQELIPAQQEFQQIMRRHGAHVWLLDYEQWARFGQTDWEEVNMLLTEDD</sequence>
<dbReference type="PANTHER" id="PTHR46401">
    <property type="entry name" value="GLYCOSYLTRANSFERASE WBBK-RELATED"/>
    <property type="match status" value="1"/>
</dbReference>
<reference evidence="3 4" key="1">
    <citation type="submission" date="2016-11" db="EMBL/GenBank/DDBJ databases">
        <authorList>
            <person name="Jaros S."/>
            <person name="Januszkiewicz K."/>
            <person name="Wedrychowicz H."/>
        </authorList>
    </citation>
    <scope>NUCLEOTIDE SEQUENCE [LARGE SCALE GENOMIC DNA]</scope>
    <source>
        <strain evidence="3 4">CGMCC 1.10190</strain>
    </source>
</reference>
<dbReference type="SUPFAM" id="SSF53756">
    <property type="entry name" value="UDP-Glycosyltransferase/glycogen phosphorylase"/>
    <property type="match status" value="2"/>
</dbReference>
<dbReference type="OrthoDB" id="433681at2"/>
<keyword evidence="1 3" id="KW-0808">Transferase</keyword>
<dbReference type="GO" id="GO:0009103">
    <property type="term" value="P:lipopolysaccharide biosynthetic process"/>
    <property type="evidence" value="ECO:0007669"/>
    <property type="project" value="TreeGrafter"/>
</dbReference>
<dbReference type="STRING" id="658167.SAMN04488135_1275"/>
<evidence type="ECO:0000313" key="3">
    <source>
        <dbReference type="EMBL" id="SHI49101.1"/>
    </source>
</evidence>
<protein>
    <submittedName>
        <fullName evidence="3">Glycosyltransferase involved in cell wall bisynthesis</fullName>
    </submittedName>
</protein>
<dbReference type="Pfam" id="PF00534">
    <property type="entry name" value="Glycos_transf_1"/>
    <property type="match status" value="2"/>
</dbReference>
<dbReference type="GO" id="GO:0016757">
    <property type="term" value="F:glycosyltransferase activity"/>
    <property type="evidence" value="ECO:0007669"/>
    <property type="project" value="InterPro"/>
</dbReference>
<evidence type="ECO:0000259" key="2">
    <source>
        <dbReference type="Pfam" id="PF00534"/>
    </source>
</evidence>
<dbReference type="InterPro" id="IPR001296">
    <property type="entry name" value="Glyco_trans_1"/>
</dbReference>
<dbReference type="EMBL" id="FQXE01000027">
    <property type="protein sequence ID" value="SHI49101.1"/>
    <property type="molecule type" value="Genomic_DNA"/>
</dbReference>